<comment type="caution">
    <text evidence="1">The sequence shown here is derived from an EMBL/GenBank/DDBJ whole genome shotgun (WGS) entry which is preliminary data.</text>
</comment>
<reference evidence="1 2" key="1">
    <citation type="submission" date="2018-04" db="EMBL/GenBank/DDBJ databases">
        <title>Marixanthomonas spongiae HN-E44 sp. nov., isolated from a marine sponge.</title>
        <authorList>
            <person name="Luo L."/>
            <person name="Zhuang L."/>
        </authorList>
    </citation>
    <scope>NUCLEOTIDE SEQUENCE [LARGE SCALE GENOMIC DNA]</scope>
    <source>
        <strain evidence="1 2">HN-E44</strain>
    </source>
</reference>
<dbReference type="Proteomes" id="UP000245962">
    <property type="component" value="Unassembled WGS sequence"/>
</dbReference>
<proteinExistence type="predicted"/>
<dbReference type="EMBL" id="QEHR01000003">
    <property type="protein sequence ID" value="PVW15575.1"/>
    <property type="molecule type" value="Genomic_DNA"/>
</dbReference>
<accession>A0A2U0I388</accession>
<organism evidence="1 2">
    <name type="scientific">Marixanthomonas spongiae</name>
    <dbReference type="NCBI Taxonomy" id="2174845"/>
    <lineage>
        <taxon>Bacteria</taxon>
        <taxon>Pseudomonadati</taxon>
        <taxon>Bacteroidota</taxon>
        <taxon>Flavobacteriia</taxon>
        <taxon>Flavobacteriales</taxon>
        <taxon>Flavobacteriaceae</taxon>
        <taxon>Marixanthomonas</taxon>
    </lineage>
</organism>
<gene>
    <name evidence="1" type="ORF">DDV96_04710</name>
</gene>
<keyword evidence="2" id="KW-1185">Reference proteome</keyword>
<evidence type="ECO:0000313" key="1">
    <source>
        <dbReference type="EMBL" id="PVW15575.1"/>
    </source>
</evidence>
<protein>
    <submittedName>
        <fullName evidence="1">Uncharacterized protein</fullName>
    </submittedName>
</protein>
<sequence>MIILKAPYVQNRTFKKTNVMKGLTITILATAMCLFTIGCNTSNKEKPSPKAKTTSQLNKKKPKGLQKGCYVYNDNRSTISLHVIEKEDTITGTLLIALAEKDKNTGTFSGHIKDSVLLADYFFESEGVESVREVAFKIKNDTLVQGYGPMELKDSIQVFKNPSSLTFDAEFPLVKKACVD</sequence>
<name>A0A2U0I388_9FLAO</name>
<evidence type="ECO:0000313" key="2">
    <source>
        <dbReference type="Proteomes" id="UP000245962"/>
    </source>
</evidence>
<dbReference type="AlphaFoldDB" id="A0A2U0I388"/>